<protein>
    <submittedName>
        <fullName evidence="1">Uncharacterized protein</fullName>
    </submittedName>
</protein>
<evidence type="ECO:0000313" key="2">
    <source>
        <dbReference type="Proteomes" id="UP000664940"/>
    </source>
</evidence>
<organism evidence="1 2">
    <name type="scientific">Phyllostomus discolor</name>
    <name type="common">pale spear-nosed bat</name>
    <dbReference type="NCBI Taxonomy" id="89673"/>
    <lineage>
        <taxon>Eukaryota</taxon>
        <taxon>Metazoa</taxon>
        <taxon>Chordata</taxon>
        <taxon>Craniata</taxon>
        <taxon>Vertebrata</taxon>
        <taxon>Euteleostomi</taxon>
        <taxon>Mammalia</taxon>
        <taxon>Eutheria</taxon>
        <taxon>Laurasiatheria</taxon>
        <taxon>Chiroptera</taxon>
        <taxon>Yangochiroptera</taxon>
        <taxon>Phyllostomidae</taxon>
        <taxon>Phyllostominae</taxon>
        <taxon>Phyllostomus</taxon>
    </lineage>
</organism>
<comment type="caution">
    <text evidence="1">The sequence shown here is derived from an EMBL/GenBank/DDBJ whole genome shotgun (WGS) entry which is preliminary data.</text>
</comment>
<dbReference type="Proteomes" id="UP000664940">
    <property type="component" value="Unassembled WGS sequence"/>
</dbReference>
<name>A0A834BDK7_9CHIR</name>
<gene>
    <name evidence="1" type="ORF">HJG60_013576</name>
</gene>
<sequence length="66" mass="7635">MQSQFPWYLQLQTRHLTGLNVLCLLFLAPQLWSQLAYFCQPAWGSSWSRVTLSSVCWRPTSEASTI</sequence>
<proteinExistence type="predicted"/>
<evidence type="ECO:0000313" key="1">
    <source>
        <dbReference type="EMBL" id="KAF6125941.1"/>
    </source>
</evidence>
<reference evidence="1 2" key="1">
    <citation type="journal article" date="2020" name="Nature">
        <title>Six reference-quality genomes reveal evolution of bat adaptations.</title>
        <authorList>
            <person name="Jebb D."/>
            <person name="Huang Z."/>
            <person name="Pippel M."/>
            <person name="Hughes G.M."/>
            <person name="Lavrichenko K."/>
            <person name="Devanna P."/>
            <person name="Winkler S."/>
            <person name="Jermiin L.S."/>
            <person name="Skirmuntt E.C."/>
            <person name="Katzourakis A."/>
            <person name="Burkitt-Gray L."/>
            <person name="Ray D.A."/>
            <person name="Sullivan K.A.M."/>
            <person name="Roscito J.G."/>
            <person name="Kirilenko B.M."/>
            <person name="Davalos L.M."/>
            <person name="Corthals A.P."/>
            <person name="Power M.L."/>
            <person name="Jones G."/>
            <person name="Ransome R.D."/>
            <person name="Dechmann D.K.N."/>
            <person name="Locatelli A.G."/>
            <person name="Puechmaille S.J."/>
            <person name="Fedrigo O."/>
            <person name="Jarvis E.D."/>
            <person name="Hiller M."/>
            <person name="Vernes S.C."/>
            <person name="Myers E.W."/>
            <person name="Teeling E.C."/>
        </authorList>
    </citation>
    <scope>NUCLEOTIDE SEQUENCE [LARGE SCALE GENOMIC DNA]</scope>
    <source>
        <strain evidence="1">Bat1K_MPI-CBG_1</strain>
    </source>
</reference>
<dbReference type="AlphaFoldDB" id="A0A834BDK7"/>
<dbReference type="EMBL" id="JABVXQ010000002">
    <property type="protein sequence ID" value="KAF6125941.1"/>
    <property type="molecule type" value="Genomic_DNA"/>
</dbReference>
<accession>A0A834BDK7</accession>